<sequence length="67" mass="7782">MTDLPYVRAALLTLRKRSSGHWCPEESVWAYQGRNTVIEDDFRDRQEVETSDSTIDLLSIYTEYGVP</sequence>
<name>A0ABT6CXH1_9MICC</name>
<organism evidence="1 2">
    <name type="scientific">Arthrobacter vasquezii</name>
    <dbReference type="NCBI Taxonomy" id="2977629"/>
    <lineage>
        <taxon>Bacteria</taxon>
        <taxon>Bacillati</taxon>
        <taxon>Actinomycetota</taxon>
        <taxon>Actinomycetes</taxon>
        <taxon>Micrococcales</taxon>
        <taxon>Micrococcaceae</taxon>
        <taxon>Arthrobacter</taxon>
    </lineage>
</organism>
<comment type="caution">
    <text evidence="1">The sequence shown here is derived from an EMBL/GenBank/DDBJ whole genome shotgun (WGS) entry which is preliminary data.</text>
</comment>
<accession>A0ABT6CXH1</accession>
<dbReference type="Proteomes" id="UP001220456">
    <property type="component" value="Unassembled WGS sequence"/>
</dbReference>
<evidence type="ECO:0000313" key="1">
    <source>
        <dbReference type="EMBL" id="MDF9277754.1"/>
    </source>
</evidence>
<gene>
    <name evidence="1" type="ORF">P4U43_08125</name>
</gene>
<evidence type="ECO:0000313" key="2">
    <source>
        <dbReference type="Proteomes" id="UP001220456"/>
    </source>
</evidence>
<reference evidence="1 2" key="1">
    <citation type="journal article" date="2023" name="Int. J. Syst. Evol. Microbiol.">
        <title>Arthrobacter vasquezii sp. nov., isolated from a soil sample from Union Glacier, Antarctica.</title>
        <authorList>
            <person name="Valenzuela-Ibaceta F."/>
            <person name="Carrasco V."/>
            <person name="Lagos-Moraga S."/>
            <person name="Dietz-Vargas C."/>
            <person name="Navarro C.A."/>
            <person name="Perez-Donoso J.M."/>
        </authorList>
    </citation>
    <scope>NUCLEOTIDE SEQUENCE [LARGE SCALE GENOMIC DNA]</scope>
    <source>
        <strain evidence="1 2">EH-1B-1</strain>
    </source>
</reference>
<protein>
    <submittedName>
        <fullName evidence="1">Uncharacterized protein</fullName>
    </submittedName>
</protein>
<dbReference type="EMBL" id="JAROKN010000015">
    <property type="protein sequence ID" value="MDF9277754.1"/>
    <property type="molecule type" value="Genomic_DNA"/>
</dbReference>
<keyword evidence="2" id="KW-1185">Reference proteome</keyword>
<proteinExistence type="predicted"/>